<dbReference type="Pfam" id="PF03557">
    <property type="entry name" value="Bunya_G1"/>
    <property type="match status" value="1"/>
</dbReference>
<evidence type="ECO:0000256" key="16">
    <source>
        <dbReference type="ARBA" id="ARBA00031199"/>
    </source>
</evidence>
<keyword evidence="20" id="KW-0261">Viral envelope protein</keyword>
<dbReference type="Pfam" id="PF03563">
    <property type="entry name" value="Bunya_G2"/>
    <property type="match status" value="1"/>
</dbReference>
<feature type="transmembrane region" description="Helical" evidence="17">
    <location>
        <begin position="196"/>
        <end position="229"/>
    </location>
</feature>
<evidence type="ECO:0000256" key="1">
    <source>
        <dbReference type="ARBA" id="ARBA00004182"/>
    </source>
</evidence>
<sequence>MIPLMFFIVSIVSAKPISDDVCRGTHWMEVSTVTIPTNLTCISRCLSDDFGYVKVESSGNTCKLSRKYTKTCSEVTSHEGYLFKYIMTKQGVTTSRFMCTHNCEITVNQQTGEVSFASQYPNFYKISIDEKEQHGFFNGIQVVKVVGTCVRINAKCGSHHTNMKYCFKKHRECYNFLSSYPMPLNMVNSFCNNLEIIIMLSFILLCFILLRLIARTPLIVIFVPVLYFPVKFMYYIKAKFCVKCKTCKKAWHFFECEPKCICGNNFSDIDRYLKHKKTCKSQRYGLQAYRQASNRITSLFITIILALLFFSYVIPIASAENTTTVAPSTAATTPGEESTTIDHMHEVYEHVQVGNFNLSRLYDYECKSHKFSREYWEQHASLRSKTNRKCMNQRALINTSTPEENIQNMIYICSSYGKSYYKVGCHILVCMLHSVPVHEDAGGCIDIKTGSFSPVHHWTCSIPPCTPDIKRADQLLKTKGPEEYAPTTWDEYIHKVLHNTGKYFLTAGFEPVEGMIDHTATTIASSIQGEDTGSEIKGSYIEFPMKVLSGIAHKIKISKEDKHLFDLFVRIVYSNVTAPYNHIYSTGPTETVNVVVHEKCTGECPRFTLPRGMLPFKFSKTSNWGCEDWGCLAIQEGCIWGGCSDVLSHEKTWEVYKKVLTETDTAAFRICVYFGGRGYCKVLTAVDNIISDTISITFNSKDWKYLPEIIAVDNIGHVRVGAINDLSDFSKRCGDAKIINTDDGLRTITKGEPVANFKCHSASAHEVVINKCGENSFDLCNLLEKYYPKTAFFEHSALTKTVANLGSATIKLNLGDVKYTMEEEDINIDGTCLCSGCMNCPQGVLCNLKVVASVSGTCTISSTECPTHLQRTQITAGSTSFDFTCMPRRSTTLIPILLCKRPFKCSAKIITTNHVAEIIGHDNMVTVEESDKECNDWFCKAYNEVSGWFNGLSKYGQIALWIFIAILVIGLIYLVLIPFISRINKYITEKNAEFKKLT</sequence>
<evidence type="ECO:0000256" key="2">
    <source>
        <dbReference type="ARBA" id="ARBA00004217"/>
    </source>
</evidence>
<evidence type="ECO:0000256" key="8">
    <source>
        <dbReference type="ARBA" id="ARBA00022812"/>
    </source>
</evidence>
<keyword evidence="9" id="KW-0946">Virion</keyword>
<evidence type="ECO:0000256" key="12">
    <source>
        <dbReference type="ARBA" id="ARBA00023136"/>
    </source>
</evidence>
<feature type="domain" description="Bunyavirus glycoprotein G1" evidence="18">
    <location>
        <begin position="526"/>
        <end position="944"/>
    </location>
</feature>
<evidence type="ECO:0000256" key="13">
    <source>
        <dbReference type="ARBA" id="ARBA00023180"/>
    </source>
</evidence>
<feature type="domain" description="Bunyavirus glycoprotein G2" evidence="19">
    <location>
        <begin position="26"/>
        <end position="282"/>
    </location>
</feature>
<evidence type="ECO:0000256" key="14">
    <source>
        <dbReference type="ARBA" id="ARBA00023184"/>
    </source>
</evidence>
<evidence type="ECO:0000313" key="20">
    <source>
        <dbReference type="EMBL" id="AHL27170.1"/>
    </source>
</evidence>
<evidence type="ECO:0000256" key="6">
    <source>
        <dbReference type="ARBA" id="ARBA00022692"/>
    </source>
</evidence>
<keyword evidence="15" id="KW-1160">Virus entry into host cell</keyword>
<dbReference type="InterPro" id="IPR005167">
    <property type="entry name" value="Bunya_G1"/>
</dbReference>
<protein>
    <recommendedName>
        <fullName evidence="4">Envelopment polyprotein</fullName>
    </recommendedName>
    <alternativeName>
        <fullName evidence="16">M polyprotein</fullName>
    </alternativeName>
</protein>
<dbReference type="Proteomes" id="UP000141023">
    <property type="component" value="Genome"/>
</dbReference>
<dbReference type="GO" id="GO:0044167">
    <property type="term" value="C:host cell endoplasmic reticulum membrane"/>
    <property type="evidence" value="ECO:0007669"/>
    <property type="project" value="UniProtKB-SubCell"/>
</dbReference>
<keyword evidence="8" id="KW-1040">Host Golgi apparatus</keyword>
<organism evidence="20 21">
    <name type="scientific">Khurdun virus</name>
    <dbReference type="NCBI Taxonomy" id="1471047"/>
    <lineage>
        <taxon>Viruses</taxon>
        <taxon>Riboviria</taxon>
        <taxon>Orthornavirae</taxon>
        <taxon>Negarnaviricota</taxon>
        <taxon>Polyploviricotina</taxon>
        <taxon>Bunyaviricetes</taxon>
        <taxon>Elliovirales</taxon>
        <taxon>Peribunyaviridae</taxon>
        <taxon>Khurdivirus</taxon>
        <taxon>Khurdivirus volgaense</taxon>
    </lineage>
</organism>
<evidence type="ECO:0000256" key="9">
    <source>
        <dbReference type="ARBA" id="ARBA00022844"/>
    </source>
</evidence>
<keyword evidence="5" id="KW-0945">Host-virus interaction</keyword>
<dbReference type="GO" id="GO:0044178">
    <property type="term" value="C:host cell Golgi membrane"/>
    <property type="evidence" value="ECO:0007669"/>
    <property type="project" value="UniProtKB-SubCell"/>
</dbReference>
<evidence type="ECO:0000313" key="21">
    <source>
        <dbReference type="Proteomes" id="UP000141023"/>
    </source>
</evidence>
<dbReference type="InterPro" id="IPR005168">
    <property type="entry name" value="Bunya_G2"/>
</dbReference>
<keyword evidence="13" id="KW-0325">Glycoprotein</keyword>
<dbReference type="GO" id="GO:0019062">
    <property type="term" value="P:virion attachment to host cell"/>
    <property type="evidence" value="ECO:0007669"/>
    <property type="project" value="UniProtKB-KW"/>
</dbReference>
<keyword evidence="6 17" id="KW-0812">Transmembrane</keyword>
<keyword evidence="11 17" id="KW-1133">Transmembrane helix</keyword>
<evidence type="ECO:0000256" key="15">
    <source>
        <dbReference type="ARBA" id="ARBA00023296"/>
    </source>
</evidence>
<evidence type="ECO:0000256" key="4">
    <source>
        <dbReference type="ARBA" id="ARBA00015294"/>
    </source>
</evidence>
<feature type="transmembrane region" description="Helical" evidence="17">
    <location>
        <begin position="958"/>
        <end position="980"/>
    </location>
</feature>
<name>W8PU70_9VIRU</name>
<dbReference type="GO" id="GO:0055036">
    <property type="term" value="C:virion membrane"/>
    <property type="evidence" value="ECO:0007669"/>
    <property type="project" value="UniProtKB-SubCell"/>
</dbReference>
<dbReference type="EMBL" id="KF981637">
    <property type="protein sequence ID" value="AHL27170.1"/>
    <property type="molecule type" value="Viral_cRNA"/>
</dbReference>
<evidence type="ECO:0000256" key="10">
    <source>
        <dbReference type="ARBA" id="ARBA00022870"/>
    </source>
</evidence>
<evidence type="ECO:0000259" key="19">
    <source>
        <dbReference type="Pfam" id="PF03563"/>
    </source>
</evidence>
<evidence type="ECO:0000256" key="3">
    <source>
        <dbReference type="ARBA" id="ARBA00004625"/>
    </source>
</evidence>
<evidence type="ECO:0000256" key="17">
    <source>
        <dbReference type="SAM" id="Phobius"/>
    </source>
</evidence>
<reference evidence="20 21" key="1">
    <citation type="journal article" date="2013" name="Vopr. Virusol.">
        <title>The Khurdun virus (KHURV): a new representstive of the Orthobunyavirus (Bunyaviridae).</title>
        <authorList>
            <person name="Alkhovsky S.V."/>
            <person name="Shchetinin A.M."/>
            <person name="Lvov D.K."/>
            <person name="Shchelkanov M.Y."/>
            <person name="Deryabin P.G."/>
            <person name="Lvov D.N."/>
            <person name="Samokhvalov E.I."/>
            <person name="Gitelman A.K."/>
            <person name="Botikov A.G."/>
        </authorList>
    </citation>
    <scope>NUCLEOTIDE SEQUENCE [LARGE SCALE GENOMIC DNA]</scope>
    <source>
        <strain evidence="20">LEIV-Ast01-6</strain>
    </source>
</reference>
<evidence type="ECO:0000256" key="7">
    <source>
        <dbReference type="ARBA" id="ARBA00022804"/>
    </source>
</evidence>
<dbReference type="GO" id="GO:0046718">
    <property type="term" value="P:symbiont entry into host cell"/>
    <property type="evidence" value="ECO:0007669"/>
    <property type="project" value="UniProtKB-KW"/>
</dbReference>
<evidence type="ECO:0000259" key="18">
    <source>
        <dbReference type="Pfam" id="PF03557"/>
    </source>
</evidence>
<evidence type="ECO:0000256" key="5">
    <source>
        <dbReference type="ARBA" id="ARBA00022581"/>
    </source>
</evidence>
<proteinExistence type="predicted"/>
<dbReference type="GO" id="GO:0044003">
    <property type="term" value="P:symbiont-mediated perturbation of host process"/>
    <property type="evidence" value="ECO:0007669"/>
    <property type="project" value="InterPro"/>
</dbReference>
<keyword evidence="7" id="KW-1161">Viral attachment to host cell</keyword>
<feature type="transmembrane region" description="Helical" evidence="17">
    <location>
        <begin position="296"/>
        <end position="314"/>
    </location>
</feature>
<dbReference type="GO" id="GO:0019031">
    <property type="term" value="C:viral envelope"/>
    <property type="evidence" value="ECO:0007669"/>
    <property type="project" value="UniProtKB-KW"/>
</dbReference>
<comment type="subcellular location">
    <subcellularLocation>
        <location evidence="2">Host Golgi apparatus membrane</location>
    </subcellularLocation>
    <subcellularLocation>
        <location evidence="3">Host endoplasmic reticulum membrane</location>
    </subcellularLocation>
    <subcellularLocation>
        <location evidence="1">Virion membrane</location>
    </subcellularLocation>
</comment>
<accession>W8PU70</accession>
<keyword evidence="14" id="KW-1038">Host endoplasmic reticulum</keyword>
<keyword evidence="12 17" id="KW-0472">Membrane</keyword>
<keyword evidence="10" id="KW-1043">Host membrane</keyword>
<evidence type="ECO:0000256" key="11">
    <source>
        <dbReference type="ARBA" id="ARBA00022989"/>
    </source>
</evidence>